<feature type="transmembrane region" description="Helical" evidence="6">
    <location>
        <begin position="77"/>
        <end position="97"/>
    </location>
</feature>
<accession>A0A6J6H7S4</accession>
<dbReference type="InterPro" id="IPR002524">
    <property type="entry name" value="Cation_efflux"/>
</dbReference>
<dbReference type="InterPro" id="IPR058533">
    <property type="entry name" value="Cation_efflux_TM"/>
</dbReference>
<dbReference type="GO" id="GO:0008324">
    <property type="term" value="F:monoatomic cation transmembrane transporter activity"/>
    <property type="evidence" value="ECO:0007669"/>
    <property type="project" value="InterPro"/>
</dbReference>
<keyword evidence="4 6" id="KW-1133">Transmembrane helix</keyword>
<dbReference type="AlphaFoldDB" id="A0A6J6H7S4"/>
<proteinExistence type="predicted"/>
<reference evidence="9" key="1">
    <citation type="submission" date="2020-05" db="EMBL/GenBank/DDBJ databases">
        <authorList>
            <person name="Chiriac C."/>
            <person name="Salcher M."/>
            <person name="Ghai R."/>
            <person name="Kavagutti S V."/>
        </authorList>
    </citation>
    <scope>NUCLEOTIDE SEQUENCE</scope>
</reference>
<dbReference type="PANTHER" id="PTHR13414">
    <property type="entry name" value="HUEL-CATION TRANSPORTER"/>
    <property type="match status" value="1"/>
</dbReference>
<dbReference type="Gene3D" id="3.30.70.1350">
    <property type="entry name" value="Cation efflux protein, cytoplasmic domain"/>
    <property type="match status" value="1"/>
</dbReference>
<evidence type="ECO:0000256" key="3">
    <source>
        <dbReference type="ARBA" id="ARBA00022692"/>
    </source>
</evidence>
<keyword evidence="3 6" id="KW-0812">Transmembrane</keyword>
<dbReference type="InterPro" id="IPR027469">
    <property type="entry name" value="Cation_efflux_TMD_sf"/>
</dbReference>
<dbReference type="GO" id="GO:0016020">
    <property type="term" value="C:membrane"/>
    <property type="evidence" value="ECO:0007669"/>
    <property type="project" value="UniProtKB-SubCell"/>
</dbReference>
<sequence>MSTEGSKRAIVAAMIANLGIAIAKFAGFVFTMSSSLLAESIHSLADTGNQVLLLLGGKRSAMPPTRLHQFGFGRERYFWSFVVSIILFSLGSMFALYEGVEKVLHPHPLESPSWAIGILAFSIVLEANSFRTAIREAKKVKGKSSWNAFIRRSKSPELPVVILEDTGALLGLTFAMAAVVTAAITGDGVWDGVGSITIGLLLGVIAIVLAIEMKSLLIGESASPEDEAQIAELISSSESVTRVIALRTQHIGPDDILVAAKVEFDGSLTIASLATVIDRIEGRVRAAVPAATRIFIEPDVVRPELSDASDPWSGLDDRSH</sequence>
<dbReference type="EMBL" id="CAEZVK010000061">
    <property type="protein sequence ID" value="CAB4630734.1"/>
    <property type="molecule type" value="Genomic_DNA"/>
</dbReference>
<feature type="transmembrane region" description="Helical" evidence="6">
    <location>
        <begin position="160"/>
        <end position="186"/>
    </location>
</feature>
<dbReference type="Gene3D" id="1.20.1510.10">
    <property type="entry name" value="Cation efflux protein transmembrane domain"/>
    <property type="match status" value="1"/>
</dbReference>
<evidence type="ECO:0000259" key="7">
    <source>
        <dbReference type="Pfam" id="PF01545"/>
    </source>
</evidence>
<dbReference type="Pfam" id="PF01545">
    <property type="entry name" value="Cation_efflux"/>
    <property type="match status" value="1"/>
</dbReference>
<dbReference type="EMBL" id="CAFBNA010000173">
    <property type="protein sequence ID" value="CAB4948099.1"/>
    <property type="molecule type" value="Genomic_DNA"/>
</dbReference>
<evidence type="ECO:0000256" key="6">
    <source>
        <dbReference type="SAM" id="Phobius"/>
    </source>
</evidence>
<feature type="domain" description="Cation efflux protein cytoplasmic" evidence="8">
    <location>
        <begin position="223"/>
        <end position="296"/>
    </location>
</feature>
<dbReference type="InterPro" id="IPR027470">
    <property type="entry name" value="Cation_efflux_CTD"/>
</dbReference>
<keyword evidence="2" id="KW-0813">Transport</keyword>
<evidence type="ECO:0000256" key="4">
    <source>
        <dbReference type="ARBA" id="ARBA00022989"/>
    </source>
</evidence>
<feature type="transmembrane region" description="Helical" evidence="6">
    <location>
        <begin position="9"/>
        <end position="30"/>
    </location>
</feature>
<evidence type="ECO:0000313" key="10">
    <source>
        <dbReference type="EMBL" id="CAB4630734.1"/>
    </source>
</evidence>
<comment type="subcellular location">
    <subcellularLocation>
        <location evidence="1">Membrane</location>
        <topology evidence="1">Multi-pass membrane protein</topology>
    </subcellularLocation>
</comment>
<dbReference type="SUPFAM" id="SSF160240">
    <property type="entry name" value="Cation efflux protein cytoplasmic domain-like"/>
    <property type="match status" value="1"/>
</dbReference>
<protein>
    <submittedName>
        <fullName evidence="9">Unannotated protein</fullName>
    </submittedName>
</protein>
<evidence type="ECO:0000256" key="1">
    <source>
        <dbReference type="ARBA" id="ARBA00004141"/>
    </source>
</evidence>
<dbReference type="SUPFAM" id="SSF161111">
    <property type="entry name" value="Cation efflux protein transmembrane domain-like"/>
    <property type="match status" value="1"/>
</dbReference>
<dbReference type="Pfam" id="PF16916">
    <property type="entry name" value="ZT_dimer"/>
    <property type="match status" value="1"/>
</dbReference>
<feature type="transmembrane region" description="Helical" evidence="6">
    <location>
        <begin position="192"/>
        <end position="211"/>
    </location>
</feature>
<evidence type="ECO:0000259" key="8">
    <source>
        <dbReference type="Pfam" id="PF16916"/>
    </source>
</evidence>
<gene>
    <name evidence="9" type="ORF">UFOPK1827_01182</name>
    <name evidence="10" type="ORF">UFOPK2000_00699</name>
    <name evidence="11" type="ORF">UFOPK3708_01834</name>
</gene>
<dbReference type="PANTHER" id="PTHR13414:SF9">
    <property type="entry name" value="PROTON-COUPLED ZINC ANTIPORTER SLC30A9, MITOCHONDRIAL"/>
    <property type="match status" value="1"/>
</dbReference>
<feature type="transmembrane region" description="Helical" evidence="6">
    <location>
        <begin position="113"/>
        <end position="134"/>
    </location>
</feature>
<feature type="domain" description="Cation efflux protein transmembrane" evidence="7">
    <location>
        <begin position="11"/>
        <end position="217"/>
    </location>
</feature>
<evidence type="ECO:0000313" key="9">
    <source>
        <dbReference type="EMBL" id="CAB4609627.1"/>
    </source>
</evidence>
<organism evidence="9">
    <name type="scientific">freshwater metagenome</name>
    <dbReference type="NCBI Taxonomy" id="449393"/>
    <lineage>
        <taxon>unclassified sequences</taxon>
        <taxon>metagenomes</taxon>
        <taxon>ecological metagenomes</taxon>
    </lineage>
</organism>
<evidence type="ECO:0000256" key="5">
    <source>
        <dbReference type="ARBA" id="ARBA00023136"/>
    </source>
</evidence>
<dbReference type="EMBL" id="CAEZUO010000055">
    <property type="protein sequence ID" value="CAB4609627.1"/>
    <property type="molecule type" value="Genomic_DNA"/>
</dbReference>
<dbReference type="NCBIfam" id="TIGR01297">
    <property type="entry name" value="CDF"/>
    <property type="match status" value="1"/>
</dbReference>
<evidence type="ECO:0000313" key="11">
    <source>
        <dbReference type="EMBL" id="CAB4948099.1"/>
    </source>
</evidence>
<evidence type="ECO:0000256" key="2">
    <source>
        <dbReference type="ARBA" id="ARBA00022448"/>
    </source>
</evidence>
<dbReference type="InterPro" id="IPR036837">
    <property type="entry name" value="Cation_efflux_CTD_sf"/>
</dbReference>
<name>A0A6J6H7S4_9ZZZZ</name>
<dbReference type="InterPro" id="IPR040177">
    <property type="entry name" value="SLC30A9"/>
</dbReference>
<dbReference type="GO" id="GO:0006829">
    <property type="term" value="P:zinc ion transport"/>
    <property type="evidence" value="ECO:0007669"/>
    <property type="project" value="InterPro"/>
</dbReference>
<keyword evidence="5 6" id="KW-0472">Membrane</keyword>